<reference evidence="2 3" key="1">
    <citation type="journal article" date="2022" name="Int. J. Syst. Evol. Microbiol.">
        <title>Neobacillus kokaensis sp. nov., isolated from soil.</title>
        <authorList>
            <person name="Yuki K."/>
            <person name="Matsubara H."/>
            <person name="Yamaguchi S."/>
        </authorList>
    </citation>
    <scope>NUCLEOTIDE SEQUENCE [LARGE SCALE GENOMIC DNA]</scope>
    <source>
        <strain evidence="2 3">LOB 377</strain>
    </source>
</reference>
<evidence type="ECO:0008006" key="4">
    <source>
        <dbReference type="Google" id="ProtNLM"/>
    </source>
</evidence>
<evidence type="ECO:0000256" key="1">
    <source>
        <dbReference type="SAM" id="MobiDB-lite"/>
    </source>
</evidence>
<name>A0ABQ3N1G1_9BACI</name>
<dbReference type="RefSeq" id="WP_191272907.1">
    <property type="nucleotide sequence ID" value="NZ_BNDS01000008.1"/>
</dbReference>
<keyword evidence="3" id="KW-1185">Reference proteome</keyword>
<evidence type="ECO:0000313" key="2">
    <source>
        <dbReference type="EMBL" id="GHH98768.1"/>
    </source>
</evidence>
<organism evidence="2 3">
    <name type="scientific">Neobacillus kokaensis</name>
    <dbReference type="NCBI Taxonomy" id="2759023"/>
    <lineage>
        <taxon>Bacteria</taxon>
        <taxon>Bacillati</taxon>
        <taxon>Bacillota</taxon>
        <taxon>Bacilli</taxon>
        <taxon>Bacillales</taxon>
        <taxon>Bacillaceae</taxon>
        <taxon>Neobacillus</taxon>
    </lineage>
</organism>
<sequence length="52" mass="5981">MTKNIPEKIMYADNSSMARNLKEVKKLGKEMEQEKTGEELKKEDGLTPDPKQ</sequence>
<comment type="caution">
    <text evidence="2">The sequence shown here is derived from an EMBL/GenBank/DDBJ whole genome shotgun (WGS) entry which is preliminary data.</text>
</comment>
<accession>A0ABQ3N1G1</accession>
<proteinExistence type="predicted"/>
<evidence type="ECO:0000313" key="3">
    <source>
        <dbReference type="Proteomes" id="UP000637074"/>
    </source>
</evidence>
<dbReference type="Proteomes" id="UP000637074">
    <property type="component" value="Unassembled WGS sequence"/>
</dbReference>
<gene>
    <name evidence="2" type="ORF">AM1BK_23110</name>
</gene>
<protein>
    <recommendedName>
        <fullName evidence="4">Multidrug ABC transporter ATPase</fullName>
    </recommendedName>
</protein>
<feature type="region of interest" description="Disordered" evidence="1">
    <location>
        <begin position="27"/>
        <end position="52"/>
    </location>
</feature>
<dbReference type="EMBL" id="BNDS01000008">
    <property type="protein sequence ID" value="GHH98768.1"/>
    <property type="molecule type" value="Genomic_DNA"/>
</dbReference>